<name>A0ABQ3WL87_9ACTN</name>
<feature type="transmembrane region" description="Helical" evidence="1">
    <location>
        <begin position="267"/>
        <end position="285"/>
    </location>
</feature>
<proteinExistence type="predicted"/>
<evidence type="ECO:0000313" key="2">
    <source>
        <dbReference type="EMBL" id="GID47008.1"/>
    </source>
</evidence>
<keyword evidence="1" id="KW-0812">Transmembrane</keyword>
<keyword evidence="1" id="KW-1133">Transmembrane helix</keyword>
<organism evidence="2">
    <name type="scientific">Actinoplanes campanulatus</name>
    <dbReference type="NCBI Taxonomy" id="113559"/>
    <lineage>
        <taxon>Bacteria</taxon>
        <taxon>Bacillati</taxon>
        <taxon>Actinomycetota</taxon>
        <taxon>Actinomycetes</taxon>
        <taxon>Micromonosporales</taxon>
        <taxon>Micromonosporaceae</taxon>
        <taxon>Actinoplanes</taxon>
    </lineage>
</organism>
<accession>A0ABQ3WL87</accession>
<keyword evidence="1" id="KW-0472">Membrane</keyword>
<comment type="caution">
    <text evidence="2">The sequence shown here is derived from an EMBL/GenBank/DDBJ whole genome shotgun (WGS) entry which is preliminary data.</text>
</comment>
<feature type="transmembrane region" description="Helical" evidence="1">
    <location>
        <begin position="162"/>
        <end position="181"/>
    </location>
</feature>
<sequence length="308" mass="32302">MVLGKHVNQGWAELDGNGHYWPAQPPAIPPSYYAMPDDPLVSPNYEGWWARAGALAKKIWKPALKLNAVALLPLLALTVPANVILTIEQRELQAATLDQTDPPGLSALSGFMTAIGWVLAATLVAALVSAVITSATVRLVVLAATGQPVSLREALRTALRRGPAVIGWQILGGFLGVLALLACFLPILYVGAALMILPVVVTIERGVGIGRSFSLFHADIGASLARIGSIWAVTIGASMVLAAIGAALELTIGGTPGAVVSSLWSGLYYLVAGIYITPLLVTAYADMRARREPFSTAYLTPQAEHPAA</sequence>
<feature type="transmembrane region" description="Helical" evidence="1">
    <location>
        <begin position="224"/>
        <end position="247"/>
    </location>
</feature>
<feature type="transmembrane region" description="Helical" evidence="1">
    <location>
        <begin position="187"/>
        <end position="203"/>
    </location>
</feature>
<gene>
    <name evidence="2" type="ORF">Aca07nite_42830</name>
</gene>
<evidence type="ECO:0000256" key="1">
    <source>
        <dbReference type="SAM" id="Phobius"/>
    </source>
</evidence>
<dbReference type="EMBL" id="BOMF01000083">
    <property type="protein sequence ID" value="GID47008.1"/>
    <property type="molecule type" value="Genomic_DNA"/>
</dbReference>
<feature type="transmembrane region" description="Helical" evidence="1">
    <location>
        <begin position="66"/>
        <end position="87"/>
    </location>
</feature>
<feature type="transmembrane region" description="Helical" evidence="1">
    <location>
        <begin position="114"/>
        <end position="141"/>
    </location>
</feature>
<reference evidence="2" key="1">
    <citation type="submission" date="2021-01" db="EMBL/GenBank/DDBJ databases">
        <title>Whole genome shotgun sequence of Actinoplanes capillaceus NBRC 16408.</title>
        <authorList>
            <person name="Komaki H."/>
            <person name="Tamura T."/>
        </authorList>
    </citation>
    <scope>NUCLEOTIDE SEQUENCE [LARGE SCALE GENOMIC DNA]</scope>
    <source>
        <strain evidence="2">NBRC 16408</strain>
    </source>
</reference>
<evidence type="ECO:0008006" key="3">
    <source>
        <dbReference type="Google" id="ProtNLM"/>
    </source>
</evidence>
<protein>
    <recommendedName>
        <fullName evidence="3">Membrane domain of glycerophosphoryl diester phosphodiesterase</fullName>
    </recommendedName>
</protein>